<reference evidence="1" key="1">
    <citation type="submission" date="2019-11" db="EMBL/GenBank/DDBJ databases">
        <title>Microbial mats filling the niche in hypersaline microbial mats.</title>
        <authorList>
            <person name="Wong H.L."/>
            <person name="Macleod F.I."/>
            <person name="White R.A. III"/>
            <person name="Burns B.P."/>
        </authorList>
    </citation>
    <scope>NUCLEOTIDE SEQUENCE</scope>
    <source>
        <strain evidence="1">Rbin_158</strain>
    </source>
</reference>
<sequence length="378" mass="43112">MNPLQRRCQAVMLMVLGGMLLLAMPLNALDTDIRGQFSGWTVQSKDRSDWLNITGARYLPQLTLTQMLTDTTFIDAELSLNGFLAHESEDLEFDRDLELYRLKLRLATPQTETRLGLQKINFGPAYLLRSLQWFDRLDPRDPQHLTEGVYALRFKYNTLTNASLWAWGLYGNDDPKGYERLPSVDDTPEFGGRVQYPLFDGELAATVHTRRVDASSLKASDFREYRFALDGRWEVTLGFWFESVLQYQDTDLIPSDWTRFTTLGADYTFGIGNGVHVLAEHFAAVSAEEPFGWDDDAQLSAISVEYPLGLFDTFTAIGSYAWETQKYSQYLSWQRSYDTWTLNISAFRYPDSDADLADVGRQAVGAGYGGQIMVIYYH</sequence>
<name>A0A9D5JRP8_9BACT</name>
<gene>
    <name evidence="1" type="ORF">GF339_00525</name>
</gene>
<organism evidence="1 2">
    <name type="scientific">candidate division KSB3 bacterium</name>
    <dbReference type="NCBI Taxonomy" id="2044937"/>
    <lineage>
        <taxon>Bacteria</taxon>
        <taxon>candidate division KSB3</taxon>
    </lineage>
</organism>
<evidence type="ECO:0000313" key="1">
    <source>
        <dbReference type="EMBL" id="MBD3323034.1"/>
    </source>
</evidence>
<dbReference type="EMBL" id="WJJP01000015">
    <property type="protein sequence ID" value="MBD3323034.1"/>
    <property type="molecule type" value="Genomic_DNA"/>
</dbReference>
<dbReference type="Proteomes" id="UP000649604">
    <property type="component" value="Unassembled WGS sequence"/>
</dbReference>
<proteinExistence type="predicted"/>
<accession>A0A9D5JRP8</accession>
<comment type="caution">
    <text evidence="1">The sequence shown here is derived from an EMBL/GenBank/DDBJ whole genome shotgun (WGS) entry which is preliminary data.</text>
</comment>
<protein>
    <submittedName>
        <fullName evidence="1">Uncharacterized protein</fullName>
    </submittedName>
</protein>
<evidence type="ECO:0000313" key="2">
    <source>
        <dbReference type="Proteomes" id="UP000649604"/>
    </source>
</evidence>
<dbReference type="AlphaFoldDB" id="A0A9D5JRP8"/>